<dbReference type="EMBL" id="JAAIWM010000001">
    <property type="protein sequence ID" value="NEY70561.1"/>
    <property type="molecule type" value="Genomic_DNA"/>
</dbReference>
<sequence>MKKHHYKIPISYFSSSEYAVKLSHELDNNAEGLIFDSFIHDLGAELLIDIVYGKANSENNRWYLGGNKDVELYLDSYDEKFYELTINPLSPHGELQIQNLQSVNEALH</sequence>
<name>A0A6M0Q2E3_9BACI</name>
<dbReference type="RefSeq" id="WP_163177276.1">
    <property type="nucleotide sequence ID" value="NZ_JAAIWM010000001.1"/>
</dbReference>
<reference evidence="1 2" key="1">
    <citation type="submission" date="2020-02" db="EMBL/GenBank/DDBJ databases">
        <title>Bacillus aquiflavi sp. nov., isolated from yellow water of strong flavor Chinese baijiu in Yibin region of China.</title>
        <authorList>
            <person name="Xie J."/>
        </authorList>
    </citation>
    <scope>NUCLEOTIDE SEQUENCE [LARGE SCALE GENOMIC DNA]</scope>
    <source>
        <strain evidence="1 2">SA4</strain>
    </source>
</reference>
<gene>
    <name evidence="1" type="ORF">G4D63_02295</name>
</gene>
<accession>A0A6M0Q2E3</accession>
<keyword evidence="2" id="KW-1185">Reference proteome</keyword>
<evidence type="ECO:0000313" key="2">
    <source>
        <dbReference type="Proteomes" id="UP000481043"/>
    </source>
</evidence>
<comment type="caution">
    <text evidence="1">The sequence shown here is derived from an EMBL/GenBank/DDBJ whole genome shotgun (WGS) entry which is preliminary data.</text>
</comment>
<protein>
    <submittedName>
        <fullName evidence="1">Uncharacterized protein</fullName>
    </submittedName>
</protein>
<evidence type="ECO:0000313" key="1">
    <source>
        <dbReference type="EMBL" id="NEY70561.1"/>
    </source>
</evidence>
<proteinExistence type="predicted"/>
<organism evidence="1 2">
    <name type="scientific">Bacillus mesophilus</name>
    <dbReference type="NCBI Taxonomy" id="1808955"/>
    <lineage>
        <taxon>Bacteria</taxon>
        <taxon>Bacillati</taxon>
        <taxon>Bacillota</taxon>
        <taxon>Bacilli</taxon>
        <taxon>Bacillales</taxon>
        <taxon>Bacillaceae</taxon>
        <taxon>Bacillus</taxon>
    </lineage>
</organism>
<dbReference type="AlphaFoldDB" id="A0A6M0Q2E3"/>
<dbReference type="Proteomes" id="UP000481043">
    <property type="component" value="Unassembled WGS sequence"/>
</dbReference>